<evidence type="ECO:0000313" key="1">
    <source>
        <dbReference type="EMBL" id="QBD80647.1"/>
    </source>
</evidence>
<dbReference type="AlphaFoldDB" id="A0A4P6JXY8"/>
<evidence type="ECO:0000313" key="2">
    <source>
        <dbReference type="Proteomes" id="UP000290365"/>
    </source>
</evidence>
<protein>
    <submittedName>
        <fullName evidence="1">Uncharacterized protein</fullName>
    </submittedName>
</protein>
<dbReference type="EMBL" id="CP035758">
    <property type="protein sequence ID" value="QBD80647.1"/>
    <property type="molecule type" value="Genomic_DNA"/>
</dbReference>
<proteinExistence type="predicted"/>
<dbReference type="Proteomes" id="UP000290365">
    <property type="component" value="Chromosome"/>
</dbReference>
<dbReference type="RefSeq" id="WP_129891711.1">
    <property type="nucleotide sequence ID" value="NZ_CP035758.1"/>
</dbReference>
<keyword evidence="2" id="KW-1185">Reference proteome</keyword>
<reference evidence="1 2" key="1">
    <citation type="submission" date="2019-01" db="EMBL/GenBank/DDBJ databases">
        <title>Ktedonosporobacter rubrisoli SCAWS-G2.</title>
        <authorList>
            <person name="Huang Y."/>
            <person name="Yan B."/>
        </authorList>
    </citation>
    <scope>NUCLEOTIDE SEQUENCE [LARGE SCALE GENOMIC DNA]</scope>
    <source>
        <strain evidence="1 2">SCAWS-G2</strain>
    </source>
</reference>
<name>A0A4P6JXY8_KTERU</name>
<accession>A0A4P6JXY8</accession>
<organism evidence="1 2">
    <name type="scientific">Ktedonosporobacter rubrisoli</name>
    <dbReference type="NCBI Taxonomy" id="2509675"/>
    <lineage>
        <taxon>Bacteria</taxon>
        <taxon>Bacillati</taxon>
        <taxon>Chloroflexota</taxon>
        <taxon>Ktedonobacteria</taxon>
        <taxon>Ktedonobacterales</taxon>
        <taxon>Ktedonosporobacteraceae</taxon>
        <taxon>Ktedonosporobacter</taxon>
    </lineage>
</organism>
<gene>
    <name evidence="1" type="ORF">EPA93_33620</name>
</gene>
<sequence length="195" mass="21099">MSQVNVLGTWPSNWGPVTFTGTPDHLSGHWDQGEGKQGQITAGFYNPTTGLLVFSYYQAWNNQNGVAGFLLSETNPLVGNWAQPNGSHGGWDLIRTRENPASHINVVKTWSSAWGPVTFTGTPDHLGGHWDQQGGKQGQITAGSYNPTTGLLIFSYYQTWNNQHGAAGFLLSASGHFNGQYVQPNGSHGGWDLTP</sequence>
<dbReference type="KEGG" id="kbs:EPA93_33620"/>
<dbReference type="OrthoDB" id="9985922at2"/>